<reference evidence="1" key="1">
    <citation type="submission" date="2023-04" db="EMBL/GenBank/DDBJ databases">
        <title>Chromosome-level genome of Chaenocephalus aceratus.</title>
        <authorList>
            <person name="Park H."/>
        </authorList>
    </citation>
    <scope>NUCLEOTIDE SEQUENCE</scope>
    <source>
        <strain evidence="1">DE</strain>
        <tissue evidence="1">Muscle</tissue>
    </source>
</reference>
<dbReference type="Proteomes" id="UP001228049">
    <property type="component" value="Unassembled WGS sequence"/>
</dbReference>
<name>A0AAD9BIM7_DISEL</name>
<keyword evidence="1" id="KW-0808">Transferase</keyword>
<keyword evidence="2" id="KW-1185">Reference proteome</keyword>
<keyword evidence="1" id="KW-0418">Kinase</keyword>
<proteinExistence type="predicted"/>
<evidence type="ECO:0000313" key="1">
    <source>
        <dbReference type="EMBL" id="KAK1883374.1"/>
    </source>
</evidence>
<organism evidence="1 2">
    <name type="scientific">Dissostichus eleginoides</name>
    <name type="common">Patagonian toothfish</name>
    <name type="synonym">Dissostichus amissus</name>
    <dbReference type="NCBI Taxonomy" id="100907"/>
    <lineage>
        <taxon>Eukaryota</taxon>
        <taxon>Metazoa</taxon>
        <taxon>Chordata</taxon>
        <taxon>Craniata</taxon>
        <taxon>Vertebrata</taxon>
        <taxon>Euteleostomi</taxon>
        <taxon>Actinopterygii</taxon>
        <taxon>Neopterygii</taxon>
        <taxon>Teleostei</taxon>
        <taxon>Neoteleostei</taxon>
        <taxon>Acanthomorphata</taxon>
        <taxon>Eupercaria</taxon>
        <taxon>Perciformes</taxon>
        <taxon>Notothenioidei</taxon>
        <taxon>Nototheniidae</taxon>
        <taxon>Dissostichus</taxon>
    </lineage>
</organism>
<dbReference type="AlphaFoldDB" id="A0AAD9BIM7"/>
<dbReference type="GO" id="GO:0016301">
    <property type="term" value="F:kinase activity"/>
    <property type="evidence" value="ECO:0007669"/>
    <property type="project" value="UniProtKB-KW"/>
</dbReference>
<comment type="caution">
    <text evidence="1">The sequence shown here is derived from an EMBL/GenBank/DDBJ whole genome shotgun (WGS) entry which is preliminary data.</text>
</comment>
<accession>A0AAD9BIM7</accession>
<gene>
    <name evidence="1" type="ORF">KUDE01_024148</name>
</gene>
<dbReference type="EMBL" id="JASDAP010000023">
    <property type="protein sequence ID" value="KAK1883374.1"/>
    <property type="molecule type" value="Genomic_DNA"/>
</dbReference>
<sequence>MIIILSGDIGELGSGETRTRLYSSVTRLLPHPASCSARTEADRMGYRTKLAKLEGIKFSRFVMSHLFLRIPVLLISVGRVTFIQKVSLQLVTSQFQSHYSLKVRVVSHLDLLLVASQLRSCPAARVEISALRLRGASLGRAPCDWPL</sequence>
<protein>
    <submittedName>
        <fullName evidence="1">NAD kinase</fullName>
    </submittedName>
</protein>
<evidence type="ECO:0000313" key="2">
    <source>
        <dbReference type="Proteomes" id="UP001228049"/>
    </source>
</evidence>